<gene>
    <name evidence="1" type="ORF">KYI11_00820</name>
</gene>
<proteinExistence type="predicted"/>
<name>A0AAE7Q311_9STAP</name>
<dbReference type="Proteomes" id="UP000826802">
    <property type="component" value="Chromosome"/>
</dbReference>
<evidence type="ECO:0000313" key="2">
    <source>
        <dbReference type="Proteomes" id="UP000826802"/>
    </source>
</evidence>
<organism evidence="1 2">
    <name type="scientific">Macrococcoides bohemicum</name>
    <dbReference type="NCBI Taxonomy" id="1903056"/>
    <lineage>
        <taxon>Bacteria</taxon>
        <taxon>Bacillati</taxon>
        <taxon>Bacillota</taxon>
        <taxon>Bacilli</taxon>
        <taxon>Bacillales</taxon>
        <taxon>Staphylococcaceae</taxon>
        <taxon>Macrococcoides</taxon>
    </lineage>
</organism>
<dbReference type="EMBL" id="CP079981">
    <property type="protein sequence ID" value="QYA42522.1"/>
    <property type="molecule type" value="Genomic_DNA"/>
</dbReference>
<accession>A0AAE7Q311</accession>
<sequence>MHKDFVTDEEIHAMGVPFELLSAWMTNGLIQVAYQANHVRYFWTKDVNLLKQQFNIK</sequence>
<dbReference type="AlphaFoldDB" id="A0AAE7Q311"/>
<reference evidence="1 2" key="1">
    <citation type="submission" date="2021-07" db="EMBL/GenBank/DDBJ databases">
        <title>Prevalence and characterization of methicillin-resistant Macrococcus spp. in food producing animals and meat in Switzerland in 2019.</title>
        <authorList>
            <person name="Keller J.E."/>
            <person name="Schwendener S."/>
            <person name="Neuenschwander J."/>
            <person name="Overesch G."/>
            <person name="Perreten V."/>
        </authorList>
    </citation>
    <scope>NUCLEOTIDE SEQUENCE [LARGE SCALE GENOMIC DNA]</scope>
    <source>
        <strain evidence="1 2">19Msa0936</strain>
    </source>
</reference>
<protein>
    <submittedName>
        <fullName evidence="1">Uncharacterized protein</fullName>
    </submittedName>
</protein>
<keyword evidence="2" id="KW-1185">Reference proteome</keyword>
<dbReference type="RefSeq" id="WP_157742234.1">
    <property type="nucleotide sequence ID" value="NZ_CP054482.1"/>
</dbReference>
<dbReference type="GeneID" id="99096497"/>
<evidence type="ECO:0000313" key="1">
    <source>
        <dbReference type="EMBL" id="QYA42522.1"/>
    </source>
</evidence>